<comment type="caution">
    <text evidence="1">The sequence shown here is derived from an EMBL/GenBank/DDBJ whole genome shotgun (WGS) entry which is preliminary data.</text>
</comment>
<accession>A0A7W5ZTS7</accession>
<dbReference type="Proteomes" id="UP000562395">
    <property type="component" value="Unassembled WGS sequence"/>
</dbReference>
<evidence type="ECO:0000313" key="1">
    <source>
        <dbReference type="EMBL" id="MBB3859825.1"/>
    </source>
</evidence>
<reference evidence="1 2" key="1">
    <citation type="submission" date="2020-08" db="EMBL/GenBank/DDBJ databases">
        <title>Genomic Encyclopedia of Type Strains, Phase IV (KMG-IV): sequencing the most valuable type-strain genomes for metagenomic binning, comparative biology and taxonomic classification.</title>
        <authorList>
            <person name="Goeker M."/>
        </authorList>
    </citation>
    <scope>NUCLEOTIDE SEQUENCE [LARGE SCALE GENOMIC DNA]</scope>
    <source>
        <strain evidence="1 2">DSM 14552</strain>
    </source>
</reference>
<dbReference type="Pfam" id="PF04325">
    <property type="entry name" value="DUF465"/>
    <property type="match status" value="1"/>
</dbReference>
<keyword evidence="2" id="KW-1185">Reference proteome</keyword>
<organism evidence="1 2">
    <name type="scientific">Novosphingobium hassiacum</name>
    <dbReference type="NCBI Taxonomy" id="173676"/>
    <lineage>
        <taxon>Bacteria</taxon>
        <taxon>Pseudomonadati</taxon>
        <taxon>Pseudomonadota</taxon>
        <taxon>Alphaproteobacteria</taxon>
        <taxon>Sphingomonadales</taxon>
        <taxon>Sphingomonadaceae</taxon>
        <taxon>Novosphingobium</taxon>
    </lineage>
</organism>
<proteinExistence type="predicted"/>
<gene>
    <name evidence="1" type="ORF">GGQ88_001086</name>
</gene>
<evidence type="ECO:0008006" key="3">
    <source>
        <dbReference type="Google" id="ProtNLM"/>
    </source>
</evidence>
<sequence length="52" mass="5949">MESTHVSALQMKHAGLERQIQSELTRPLPDDTLVAQLKRKKLKIKEALSRSH</sequence>
<dbReference type="AlphaFoldDB" id="A0A7W5ZTS7"/>
<dbReference type="EMBL" id="JACICY010000002">
    <property type="protein sequence ID" value="MBB3859825.1"/>
    <property type="molecule type" value="Genomic_DNA"/>
</dbReference>
<name>A0A7W5ZTS7_9SPHN</name>
<dbReference type="RefSeq" id="WP_183612103.1">
    <property type="nucleotide sequence ID" value="NZ_JACICY010000002.1"/>
</dbReference>
<evidence type="ECO:0000313" key="2">
    <source>
        <dbReference type="Proteomes" id="UP000562395"/>
    </source>
</evidence>
<dbReference type="Gene3D" id="6.10.280.50">
    <property type="match status" value="1"/>
</dbReference>
<protein>
    <recommendedName>
        <fullName evidence="3">DUF465 domain-containing protein</fullName>
    </recommendedName>
</protein>
<dbReference type="InterPro" id="IPR038444">
    <property type="entry name" value="DUF465_sf"/>
</dbReference>
<dbReference type="InterPro" id="IPR007420">
    <property type="entry name" value="DUF465"/>
</dbReference>